<sequence length="115" mass="13822">MGNLDGNVWRWEFQWRRNCFVWEEPMKMEFLELLNQFVPSVGRDKWLWRMNRDQGFTVNECYVLMQQKYRVHSVLVPVAEFAFNNLWKCGAPSKWRVQSICFSIAIARPKSGMIL</sequence>
<dbReference type="AlphaFoldDB" id="A0A392QPL0"/>
<reference evidence="1 2" key="1">
    <citation type="journal article" date="2018" name="Front. Plant Sci.">
        <title>Red Clover (Trifolium pratense) and Zigzag Clover (T. medium) - A Picture of Genomic Similarities and Differences.</title>
        <authorList>
            <person name="Dluhosova J."/>
            <person name="Istvanek J."/>
            <person name="Nedelnik J."/>
            <person name="Repkova J."/>
        </authorList>
    </citation>
    <scope>NUCLEOTIDE SEQUENCE [LARGE SCALE GENOMIC DNA]</scope>
    <source>
        <strain evidence="2">cv. 10/8</strain>
        <tissue evidence="1">Leaf</tissue>
    </source>
</reference>
<accession>A0A392QPL0</accession>
<protein>
    <submittedName>
        <fullName evidence="1">Uncharacterized protein</fullName>
    </submittedName>
</protein>
<dbReference type="EMBL" id="LXQA010148048">
    <property type="protein sequence ID" value="MCI25580.1"/>
    <property type="molecule type" value="Genomic_DNA"/>
</dbReference>
<name>A0A392QPL0_9FABA</name>
<comment type="caution">
    <text evidence="1">The sequence shown here is derived from an EMBL/GenBank/DDBJ whole genome shotgun (WGS) entry which is preliminary data.</text>
</comment>
<dbReference type="Proteomes" id="UP000265520">
    <property type="component" value="Unassembled WGS sequence"/>
</dbReference>
<keyword evidence="2" id="KW-1185">Reference proteome</keyword>
<proteinExistence type="predicted"/>
<evidence type="ECO:0000313" key="1">
    <source>
        <dbReference type="EMBL" id="MCI25580.1"/>
    </source>
</evidence>
<evidence type="ECO:0000313" key="2">
    <source>
        <dbReference type="Proteomes" id="UP000265520"/>
    </source>
</evidence>
<organism evidence="1 2">
    <name type="scientific">Trifolium medium</name>
    <dbReference type="NCBI Taxonomy" id="97028"/>
    <lineage>
        <taxon>Eukaryota</taxon>
        <taxon>Viridiplantae</taxon>
        <taxon>Streptophyta</taxon>
        <taxon>Embryophyta</taxon>
        <taxon>Tracheophyta</taxon>
        <taxon>Spermatophyta</taxon>
        <taxon>Magnoliopsida</taxon>
        <taxon>eudicotyledons</taxon>
        <taxon>Gunneridae</taxon>
        <taxon>Pentapetalae</taxon>
        <taxon>rosids</taxon>
        <taxon>fabids</taxon>
        <taxon>Fabales</taxon>
        <taxon>Fabaceae</taxon>
        <taxon>Papilionoideae</taxon>
        <taxon>50 kb inversion clade</taxon>
        <taxon>NPAAA clade</taxon>
        <taxon>Hologalegina</taxon>
        <taxon>IRL clade</taxon>
        <taxon>Trifolieae</taxon>
        <taxon>Trifolium</taxon>
    </lineage>
</organism>